<evidence type="ECO:0000313" key="4">
    <source>
        <dbReference type="Proteomes" id="UP000799441"/>
    </source>
</evidence>
<protein>
    <recommendedName>
        <fullName evidence="2">DUF6594 domain-containing protein</fullName>
    </recommendedName>
</protein>
<sequence>MAAQAQDSSPRGYHRLADLMGHYPETAIFRRFGSLNMLNLLSLQAELIDLQIQFRDIWAEDDISMDLNEKEYSTYFRKLMRSETSLQHEMLLAIRKKLHEYNTALVQASQMRRLPSPDKADIHFLRDWLTGIGDGDNFLREREKYTWALPRNSPPQEHKYLNEDFLTIYAATEEQDIFSKILSSSLLDLWTYVRSRWSSERVESGTVGQQNARFPKSINPDSGLLQYTEAALLRFNNVLISVIGAALPIVSIVALYFIKTEGGRIGAMAGFTIIFALVLAIFTNARRLEIAASTAAFAAVEVVFIGSDLGKSK</sequence>
<keyword evidence="1" id="KW-0812">Transmembrane</keyword>
<gene>
    <name evidence="3" type="ORF">K431DRAFT_300152</name>
</gene>
<name>A0A9P4QI08_9PEZI</name>
<dbReference type="EMBL" id="MU003768">
    <property type="protein sequence ID" value="KAF2725246.1"/>
    <property type="molecule type" value="Genomic_DNA"/>
</dbReference>
<evidence type="ECO:0000259" key="2">
    <source>
        <dbReference type="Pfam" id="PF20237"/>
    </source>
</evidence>
<organism evidence="3 4">
    <name type="scientific">Polychaeton citri CBS 116435</name>
    <dbReference type="NCBI Taxonomy" id="1314669"/>
    <lineage>
        <taxon>Eukaryota</taxon>
        <taxon>Fungi</taxon>
        <taxon>Dikarya</taxon>
        <taxon>Ascomycota</taxon>
        <taxon>Pezizomycotina</taxon>
        <taxon>Dothideomycetes</taxon>
        <taxon>Dothideomycetidae</taxon>
        <taxon>Capnodiales</taxon>
        <taxon>Capnodiaceae</taxon>
        <taxon>Polychaeton</taxon>
    </lineage>
</organism>
<keyword evidence="1" id="KW-1133">Transmembrane helix</keyword>
<dbReference type="InterPro" id="IPR046529">
    <property type="entry name" value="DUF6594"/>
</dbReference>
<evidence type="ECO:0000256" key="1">
    <source>
        <dbReference type="SAM" id="Phobius"/>
    </source>
</evidence>
<keyword evidence="4" id="KW-1185">Reference proteome</keyword>
<feature type="domain" description="DUF6594" evidence="2">
    <location>
        <begin position="13"/>
        <end position="302"/>
    </location>
</feature>
<accession>A0A9P4QI08</accession>
<proteinExistence type="predicted"/>
<feature type="transmembrane region" description="Helical" evidence="1">
    <location>
        <begin position="238"/>
        <end position="258"/>
    </location>
</feature>
<dbReference type="OrthoDB" id="5342093at2759"/>
<dbReference type="AlphaFoldDB" id="A0A9P4QI08"/>
<comment type="caution">
    <text evidence="3">The sequence shown here is derived from an EMBL/GenBank/DDBJ whole genome shotgun (WGS) entry which is preliminary data.</text>
</comment>
<dbReference type="PANTHER" id="PTHR34502">
    <property type="entry name" value="DUF6594 DOMAIN-CONTAINING PROTEIN-RELATED"/>
    <property type="match status" value="1"/>
</dbReference>
<reference evidence="3" key="1">
    <citation type="journal article" date="2020" name="Stud. Mycol.">
        <title>101 Dothideomycetes genomes: a test case for predicting lifestyles and emergence of pathogens.</title>
        <authorList>
            <person name="Haridas S."/>
            <person name="Albert R."/>
            <person name="Binder M."/>
            <person name="Bloem J."/>
            <person name="Labutti K."/>
            <person name="Salamov A."/>
            <person name="Andreopoulos B."/>
            <person name="Baker S."/>
            <person name="Barry K."/>
            <person name="Bills G."/>
            <person name="Bluhm B."/>
            <person name="Cannon C."/>
            <person name="Castanera R."/>
            <person name="Culley D."/>
            <person name="Daum C."/>
            <person name="Ezra D."/>
            <person name="Gonzalez J."/>
            <person name="Henrissat B."/>
            <person name="Kuo A."/>
            <person name="Liang C."/>
            <person name="Lipzen A."/>
            <person name="Lutzoni F."/>
            <person name="Magnuson J."/>
            <person name="Mondo S."/>
            <person name="Nolan M."/>
            <person name="Ohm R."/>
            <person name="Pangilinan J."/>
            <person name="Park H.-J."/>
            <person name="Ramirez L."/>
            <person name="Alfaro M."/>
            <person name="Sun H."/>
            <person name="Tritt A."/>
            <person name="Yoshinaga Y."/>
            <person name="Zwiers L.-H."/>
            <person name="Turgeon B."/>
            <person name="Goodwin S."/>
            <person name="Spatafora J."/>
            <person name="Crous P."/>
            <person name="Grigoriev I."/>
        </authorList>
    </citation>
    <scope>NUCLEOTIDE SEQUENCE</scope>
    <source>
        <strain evidence="3">CBS 116435</strain>
    </source>
</reference>
<dbReference type="Pfam" id="PF20237">
    <property type="entry name" value="DUF6594"/>
    <property type="match status" value="1"/>
</dbReference>
<dbReference type="PANTHER" id="PTHR34502:SF5">
    <property type="entry name" value="DUF6594 DOMAIN-CONTAINING PROTEIN"/>
    <property type="match status" value="1"/>
</dbReference>
<keyword evidence="1" id="KW-0472">Membrane</keyword>
<feature type="transmembrane region" description="Helical" evidence="1">
    <location>
        <begin position="265"/>
        <end position="284"/>
    </location>
</feature>
<evidence type="ECO:0000313" key="3">
    <source>
        <dbReference type="EMBL" id="KAF2725246.1"/>
    </source>
</evidence>
<dbReference type="Proteomes" id="UP000799441">
    <property type="component" value="Unassembled WGS sequence"/>
</dbReference>